<dbReference type="SMART" id="SM00382">
    <property type="entry name" value="AAA"/>
    <property type="match status" value="1"/>
</dbReference>
<comment type="caution">
    <text evidence="8">Lacks conserved residue(s) required for the propagation of feature annotation.</text>
</comment>
<dbReference type="EMBL" id="CP002696">
    <property type="protein sequence ID" value="AEE15461.1"/>
    <property type="molecule type" value="Genomic_DNA"/>
</dbReference>
<dbReference type="InterPro" id="IPR013159">
    <property type="entry name" value="DnaA_C"/>
</dbReference>
<feature type="binding site" evidence="8">
    <location>
        <position position="216"/>
    </location>
    <ligand>
        <name>ATP</name>
        <dbReference type="ChEBI" id="CHEBI:30616"/>
    </ligand>
</feature>
<dbReference type="GO" id="GO:0003688">
    <property type="term" value="F:DNA replication origin binding"/>
    <property type="evidence" value="ECO:0007669"/>
    <property type="project" value="UniProtKB-UniRule"/>
</dbReference>
<dbReference type="FunFam" id="3.40.50.300:FF:000668">
    <property type="entry name" value="Chromosomal replication initiator protein DnaA"/>
    <property type="match status" value="1"/>
</dbReference>
<comment type="function">
    <text evidence="8 10">Plays an essential role in the initiation and regulation of chromosomal replication. ATP-DnaA binds to the origin of replication (oriC) to initiate formation of the DNA replication initiation complex once per cell cycle. Binds the DnaA box (a 9 base pair repeat at the origin) and separates the double-stranded (ds)DNA. Forms a right-handed helical filament on oriC DNA; dsDNA binds to the exterior of the filament while single-stranded (ss)DNA is stabiized in the filament's interior. The ATP-DnaA-oriC complex binds and stabilizes one strand of the AT-rich DNA unwinding element (DUE), permitting loading of DNA polymerase. After initiation quickly degrades to an ADP-DnaA complex that is not apt for DNA replication. Binds acidic phospholipids.</text>
</comment>
<keyword evidence="2 8" id="KW-0963">Cytoplasm</keyword>
<dbReference type="InterPro" id="IPR001957">
    <property type="entry name" value="Chromosome_initiator_DnaA"/>
</dbReference>
<feature type="binding site" evidence="8">
    <location>
        <position position="218"/>
    </location>
    <ligand>
        <name>ATP</name>
        <dbReference type="ChEBI" id="CHEBI:30616"/>
    </ligand>
</feature>
<feature type="binding site" evidence="8">
    <location>
        <position position="220"/>
    </location>
    <ligand>
        <name>ATP</name>
        <dbReference type="ChEBI" id="CHEBI:30616"/>
    </ligand>
</feature>
<dbReference type="CDD" id="cd00009">
    <property type="entry name" value="AAA"/>
    <property type="match status" value="1"/>
</dbReference>
<dbReference type="AlphaFoldDB" id="F4LK72"/>
<comment type="subunit">
    <text evidence="8">Oligomerizes as a right-handed, spiral filament on DNA at oriC.</text>
</comment>
<comment type="similarity">
    <text evidence="1 8 11">Belongs to the DnaA family.</text>
</comment>
<keyword evidence="6 8" id="KW-0446">Lipid-binding</keyword>
<evidence type="ECO:0000256" key="4">
    <source>
        <dbReference type="ARBA" id="ARBA00022741"/>
    </source>
</evidence>
<dbReference type="OrthoDB" id="9807019at2"/>
<comment type="domain">
    <text evidence="8">Domain I is involved in oligomerization and binding regulators, domain II is flexibile and of varying length in different bacteria, domain III forms the AAA+ region, while domain IV binds dsDNA.</text>
</comment>
<evidence type="ECO:0000313" key="15">
    <source>
        <dbReference type="EMBL" id="AEE15461.1"/>
    </source>
</evidence>
<dbReference type="Gene3D" id="1.10.8.60">
    <property type="match status" value="1"/>
</dbReference>
<dbReference type="SMART" id="SM00760">
    <property type="entry name" value="Bac_DnaA_C"/>
    <property type="match status" value="1"/>
</dbReference>
<evidence type="ECO:0000256" key="11">
    <source>
        <dbReference type="RuleBase" id="RU004227"/>
    </source>
</evidence>
<dbReference type="PANTHER" id="PTHR30050">
    <property type="entry name" value="CHROMOSOMAL REPLICATION INITIATOR PROTEIN DNAA"/>
    <property type="match status" value="1"/>
</dbReference>
<dbReference type="RefSeq" id="WP_013757181.1">
    <property type="nucleotide sequence ID" value="NC_015500.1"/>
</dbReference>
<dbReference type="KEGG" id="tbe:Trebr_0001"/>
<dbReference type="GO" id="GO:0005737">
    <property type="term" value="C:cytoplasm"/>
    <property type="evidence" value="ECO:0007669"/>
    <property type="project" value="UniProtKB-SubCell"/>
</dbReference>
<evidence type="ECO:0000256" key="3">
    <source>
        <dbReference type="ARBA" id="ARBA00022705"/>
    </source>
</evidence>
<evidence type="ECO:0000313" key="16">
    <source>
        <dbReference type="Proteomes" id="UP000006546"/>
    </source>
</evidence>
<dbReference type="PROSITE" id="PS01008">
    <property type="entry name" value="DNAA"/>
    <property type="match status" value="1"/>
</dbReference>
<gene>
    <name evidence="8" type="primary">dnaA</name>
    <name evidence="15" type="ordered locus">Trebr_0001</name>
</gene>
<accession>F4LK72</accession>
<dbReference type="InterPro" id="IPR038454">
    <property type="entry name" value="DnaA_N_sf"/>
</dbReference>
<dbReference type="PANTHER" id="PTHR30050:SF2">
    <property type="entry name" value="CHROMOSOMAL REPLICATION INITIATOR PROTEIN DNAA"/>
    <property type="match status" value="1"/>
</dbReference>
<dbReference type="InterPro" id="IPR010921">
    <property type="entry name" value="Trp_repressor/repl_initiator"/>
</dbReference>
<keyword evidence="7 8" id="KW-0238">DNA-binding</keyword>
<dbReference type="InterPro" id="IPR020591">
    <property type="entry name" value="Chromosome_initiator_DnaA-like"/>
</dbReference>
<evidence type="ECO:0000256" key="6">
    <source>
        <dbReference type="ARBA" id="ARBA00023121"/>
    </source>
</evidence>
<dbReference type="InterPro" id="IPR013317">
    <property type="entry name" value="DnaA_dom"/>
</dbReference>
<evidence type="ECO:0000256" key="1">
    <source>
        <dbReference type="ARBA" id="ARBA00006583"/>
    </source>
</evidence>
<dbReference type="Pfam" id="PF08299">
    <property type="entry name" value="Bac_DnaA_C"/>
    <property type="match status" value="1"/>
</dbReference>
<dbReference type="InterPro" id="IPR027417">
    <property type="entry name" value="P-loop_NTPase"/>
</dbReference>
<comment type="subcellular location">
    <subcellularLocation>
        <location evidence="8">Cytoplasm</location>
    </subcellularLocation>
</comment>
<feature type="region of interest" description="Domain IV, binds dsDNA" evidence="8">
    <location>
        <begin position="388"/>
        <end position="513"/>
    </location>
</feature>
<dbReference type="Gene3D" id="3.40.50.300">
    <property type="entry name" value="P-loop containing nucleotide triphosphate hydrolases"/>
    <property type="match status" value="1"/>
</dbReference>
<evidence type="ECO:0000259" key="14">
    <source>
        <dbReference type="SMART" id="SM00760"/>
    </source>
</evidence>
<evidence type="ECO:0000256" key="8">
    <source>
        <dbReference type="HAMAP-Rule" id="MF_00377"/>
    </source>
</evidence>
<organism evidence="15 16">
    <name type="scientific">Treponema brennaborense (strain DSM 12168 / CIP 105900 / DD5/3)</name>
    <dbReference type="NCBI Taxonomy" id="906968"/>
    <lineage>
        <taxon>Bacteria</taxon>
        <taxon>Pseudomonadati</taxon>
        <taxon>Spirochaetota</taxon>
        <taxon>Spirochaetia</taxon>
        <taxon>Spirochaetales</taxon>
        <taxon>Treponemataceae</taxon>
        <taxon>Treponema</taxon>
    </lineage>
</organism>
<dbReference type="Proteomes" id="UP000006546">
    <property type="component" value="Chromosome"/>
</dbReference>
<evidence type="ECO:0000256" key="10">
    <source>
        <dbReference type="RuleBase" id="RU000577"/>
    </source>
</evidence>
<keyword evidence="16" id="KW-1185">Reference proteome</keyword>
<dbReference type="STRING" id="906968.Trebr_0001"/>
<reference evidence="16" key="1">
    <citation type="submission" date="2011-04" db="EMBL/GenBank/DDBJ databases">
        <title>The complete genome of Treponema brennaborense DSM 12168.</title>
        <authorList>
            <person name="Lucas S."/>
            <person name="Han J."/>
            <person name="Lapidus A."/>
            <person name="Bruce D."/>
            <person name="Goodwin L."/>
            <person name="Pitluck S."/>
            <person name="Peters L."/>
            <person name="Kyrpides N."/>
            <person name="Mavromatis K."/>
            <person name="Ivanova N."/>
            <person name="Mikhailova N."/>
            <person name="Pagani I."/>
            <person name="Teshima H."/>
            <person name="Detter J.C."/>
            <person name="Tapia R."/>
            <person name="Han C."/>
            <person name="Land M."/>
            <person name="Hauser L."/>
            <person name="Markowitz V."/>
            <person name="Cheng J.-F."/>
            <person name="Hugenholtz P."/>
            <person name="Woyke T."/>
            <person name="Wu D."/>
            <person name="Gronow S."/>
            <person name="Wellnitz S."/>
            <person name="Brambilla E."/>
            <person name="Klenk H.-P."/>
            <person name="Eisen J.A."/>
        </authorList>
    </citation>
    <scope>NUCLEOTIDE SEQUENCE [LARGE SCALE GENOMIC DNA]</scope>
    <source>
        <strain evidence="16">DSM 12168 / CIP 105900 / DD5/3</strain>
    </source>
</reference>
<evidence type="ECO:0000256" key="12">
    <source>
        <dbReference type="SAM" id="MobiDB-lite"/>
    </source>
</evidence>
<dbReference type="PRINTS" id="PR00051">
    <property type="entry name" value="DNAA"/>
</dbReference>
<dbReference type="HOGENOM" id="CLU_026910_3_1_12"/>
<sequence>MAELNYAPFWEESLKQIEETFIQNGKEAEFRIWFNITYAESQDMKIVASVPSLFFRDQMISRGYAALIQNKLEELSGQAIQLEFIIIPKNMQTAAQTGGGHPASSVHPAAPVHPDSAAHTPSSGRPAAYRLPADAPADTVSDTVKPFGQYGERSASRPLGEPLHEQTRRHPQLNPNYTFDNFVTGDDNSFVYNAALAVSKNPGRTYNPLLIYGGVGLGKTHLMEAIGNEVYKSSGGNIVYITAENFTNEFIQSINTKTQSKFKSKYRNADILLIDDIHFFQDKDGTQEELFHTFNALYENFKQLVFTCDRPVSELKNMTDRLRSRFERGLSVDIHMPKYEIRRAILERKLQSMGKKVPGEVIDLIAQNVQTNVRDLEASLTKMVAYIELTGKDLTIDVARKELRDTFFSPKASNITVENIQRVVADYFGISYSDIKGKKRTKNVMLPRHLALYIARELTEYSTTELGMEFGGRDHTTVMHACQKIEDQLRSDSTLESTVQTLVRSIKDYKKQG</sequence>
<evidence type="ECO:0000256" key="2">
    <source>
        <dbReference type="ARBA" id="ARBA00022490"/>
    </source>
</evidence>
<dbReference type="Gene3D" id="1.10.1750.10">
    <property type="match status" value="1"/>
</dbReference>
<keyword evidence="5 8" id="KW-0067">ATP-binding</keyword>
<protein>
    <recommendedName>
        <fullName evidence="8 9">Chromosomal replication initiator protein DnaA</fullName>
    </recommendedName>
</protein>
<dbReference type="InterPro" id="IPR018312">
    <property type="entry name" value="Chromosome_initiator_DnaA_CS"/>
</dbReference>
<evidence type="ECO:0000259" key="13">
    <source>
        <dbReference type="SMART" id="SM00382"/>
    </source>
</evidence>
<evidence type="ECO:0000256" key="5">
    <source>
        <dbReference type="ARBA" id="ARBA00022840"/>
    </source>
</evidence>
<evidence type="ECO:0000256" key="7">
    <source>
        <dbReference type="ARBA" id="ARBA00023125"/>
    </source>
</evidence>
<dbReference type="SUPFAM" id="SSF52540">
    <property type="entry name" value="P-loop containing nucleoside triphosphate hydrolases"/>
    <property type="match status" value="1"/>
</dbReference>
<dbReference type="GO" id="GO:0005886">
    <property type="term" value="C:plasma membrane"/>
    <property type="evidence" value="ECO:0007669"/>
    <property type="project" value="TreeGrafter"/>
</dbReference>
<keyword evidence="4 8" id="KW-0547">Nucleotide-binding</keyword>
<feature type="domain" description="Chromosomal replication initiator DnaA C-terminal" evidence="14">
    <location>
        <begin position="416"/>
        <end position="485"/>
    </location>
</feature>
<dbReference type="HAMAP" id="MF_00377">
    <property type="entry name" value="DnaA_bact"/>
    <property type="match status" value="1"/>
</dbReference>
<dbReference type="Pfam" id="PF00308">
    <property type="entry name" value="Bac_DnaA"/>
    <property type="match status" value="1"/>
</dbReference>
<proteinExistence type="inferred from homology"/>
<dbReference type="GO" id="GO:0006275">
    <property type="term" value="P:regulation of DNA replication"/>
    <property type="evidence" value="ECO:0007669"/>
    <property type="project" value="UniProtKB-UniRule"/>
</dbReference>
<dbReference type="eggNOG" id="COG0593">
    <property type="taxonomic scope" value="Bacteria"/>
</dbReference>
<dbReference type="NCBIfam" id="TIGR00362">
    <property type="entry name" value="DnaA"/>
    <property type="match status" value="1"/>
</dbReference>
<dbReference type="GO" id="GO:0005524">
    <property type="term" value="F:ATP binding"/>
    <property type="evidence" value="ECO:0007669"/>
    <property type="project" value="UniProtKB-UniRule"/>
</dbReference>
<evidence type="ECO:0000256" key="9">
    <source>
        <dbReference type="NCBIfam" id="TIGR00362"/>
    </source>
</evidence>
<dbReference type="GO" id="GO:0008289">
    <property type="term" value="F:lipid binding"/>
    <property type="evidence" value="ECO:0007669"/>
    <property type="project" value="UniProtKB-KW"/>
</dbReference>
<dbReference type="Gene3D" id="3.30.300.180">
    <property type="match status" value="1"/>
</dbReference>
<feature type="binding site" evidence="8">
    <location>
        <position position="219"/>
    </location>
    <ligand>
        <name>ATP</name>
        <dbReference type="ChEBI" id="CHEBI:30616"/>
    </ligand>
</feature>
<dbReference type="CDD" id="cd06571">
    <property type="entry name" value="Bac_DnaA_C"/>
    <property type="match status" value="1"/>
</dbReference>
<dbReference type="SUPFAM" id="SSF48295">
    <property type="entry name" value="TrpR-like"/>
    <property type="match status" value="1"/>
</dbReference>
<feature type="region of interest" description="Domain I, interacts with DnaA modulators" evidence="8">
    <location>
        <begin position="1"/>
        <end position="110"/>
    </location>
</feature>
<feature type="domain" description="AAA+ ATPase" evidence="13">
    <location>
        <begin position="205"/>
        <end position="332"/>
    </location>
</feature>
<dbReference type="InterPro" id="IPR003593">
    <property type="entry name" value="AAA+_ATPase"/>
</dbReference>
<dbReference type="GO" id="GO:0006270">
    <property type="term" value="P:DNA replication initiation"/>
    <property type="evidence" value="ECO:0007669"/>
    <property type="project" value="UniProtKB-UniRule"/>
</dbReference>
<name>F4LK72_TREBD</name>
<feature type="region of interest" description="Disordered" evidence="12">
    <location>
        <begin position="95"/>
        <end position="174"/>
    </location>
</feature>
<keyword evidence="3 8" id="KW-0235">DNA replication</keyword>